<accession>A0A699IQA3</accession>
<keyword evidence="1" id="KW-1133">Transmembrane helix</keyword>
<evidence type="ECO:0000256" key="1">
    <source>
        <dbReference type="SAM" id="Phobius"/>
    </source>
</evidence>
<dbReference type="EMBL" id="BKCJ010318564">
    <property type="protein sequence ID" value="GEZ74992.1"/>
    <property type="molecule type" value="Genomic_DNA"/>
</dbReference>
<feature type="transmembrane region" description="Helical" evidence="1">
    <location>
        <begin position="38"/>
        <end position="60"/>
    </location>
</feature>
<reference evidence="2" key="1">
    <citation type="journal article" date="2019" name="Sci. Rep.">
        <title>Draft genome of Tanacetum cinerariifolium, the natural source of mosquito coil.</title>
        <authorList>
            <person name="Yamashiro T."/>
            <person name="Shiraishi A."/>
            <person name="Satake H."/>
            <person name="Nakayama K."/>
        </authorList>
    </citation>
    <scope>NUCLEOTIDE SEQUENCE</scope>
</reference>
<feature type="transmembrane region" description="Helical" evidence="1">
    <location>
        <begin position="81"/>
        <end position="99"/>
    </location>
</feature>
<comment type="caution">
    <text evidence="2">The sequence shown here is derived from an EMBL/GenBank/DDBJ whole genome shotgun (WGS) entry which is preliminary data.</text>
</comment>
<dbReference type="AlphaFoldDB" id="A0A699IQA3"/>
<sequence>MEEINHFGHEKHPLKLIDCETIRGTMKGDDDEENSKGVVVGFIVSVIDEMRLFLLGFIIFPFRAFLREMSMLTTFITPELAFVYASTTSTFSIAIFVFGEVSSTSSTTSLII</sequence>
<proteinExistence type="predicted"/>
<keyword evidence="1" id="KW-0812">Transmembrane</keyword>
<gene>
    <name evidence="2" type="ORF">Tci_546965</name>
</gene>
<name>A0A699IQA3_TANCI</name>
<evidence type="ECO:0000313" key="2">
    <source>
        <dbReference type="EMBL" id="GEZ74992.1"/>
    </source>
</evidence>
<protein>
    <submittedName>
        <fullName evidence="2">Uncharacterized protein</fullName>
    </submittedName>
</protein>
<keyword evidence="1" id="KW-0472">Membrane</keyword>
<organism evidence="2">
    <name type="scientific">Tanacetum cinerariifolium</name>
    <name type="common">Dalmatian daisy</name>
    <name type="synonym">Chrysanthemum cinerariifolium</name>
    <dbReference type="NCBI Taxonomy" id="118510"/>
    <lineage>
        <taxon>Eukaryota</taxon>
        <taxon>Viridiplantae</taxon>
        <taxon>Streptophyta</taxon>
        <taxon>Embryophyta</taxon>
        <taxon>Tracheophyta</taxon>
        <taxon>Spermatophyta</taxon>
        <taxon>Magnoliopsida</taxon>
        <taxon>eudicotyledons</taxon>
        <taxon>Gunneridae</taxon>
        <taxon>Pentapetalae</taxon>
        <taxon>asterids</taxon>
        <taxon>campanulids</taxon>
        <taxon>Asterales</taxon>
        <taxon>Asteraceae</taxon>
        <taxon>Asteroideae</taxon>
        <taxon>Anthemideae</taxon>
        <taxon>Anthemidinae</taxon>
        <taxon>Tanacetum</taxon>
    </lineage>
</organism>